<feature type="compositionally biased region" description="Basic and acidic residues" evidence="1">
    <location>
        <begin position="115"/>
        <end position="138"/>
    </location>
</feature>
<accession>A0AAN8CQR6</accession>
<organism evidence="2 3">
    <name type="scientific">Champsocephalus gunnari</name>
    <name type="common">Mackerel icefish</name>
    <dbReference type="NCBI Taxonomy" id="52237"/>
    <lineage>
        <taxon>Eukaryota</taxon>
        <taxon>Metazoa</taxon>
        <taxon>Chordata</taxon>
        <taxon>Craniata</taxon>
        <taxon>Vertebrata</taxon>
        <taxon>Euteleostomi</taxon>
        <taxon>Actinopterygii</taxon>
        <taxon>Neopterygii</taxon>
        <taxon>Teleostei</taxon>
        <taxon>Neoteleostei</taxon>
        <taxon>Acanthomorphata</taxon>
        <taxon>Eupercaria</taxon>
        <taxon>Perciformes</taxon>
        <taxon>Notothenioidei</taxon>
        <taxon>Channichthyidae</taxon>
        <taxon>Champsocephalus</taxon>
    </lineage>
</organism>
<reference evidence="2 3" key="1">
    <citation type="journal article" date="2023" name="Mol. Biol. Evol.">
        <title>Genomics of Secondarily Temperate Adaptation in the Only Non-Antarctic Icefish.</title>
        <authorList>
            <person name="Rivera-Colon A.G."/>
            <person name="Rayamajhi N."/>
            <person name="Minhas B.F."/>
            <person name="Madrigal G."/>
            <person name="Bilyk K.T."/>
            <person name="Yoon V."/>
            <person name="Hune M."/>
            <person name="Gregory S."/>
            <person name="Cheng C.H.C."/>
            <person name="Catchen J.M."/>
        </authorList>
    </citation>
    <scope>NUCLEOTIDE SEQUENCE [LARGE SCALE GENOMIC DNA]</scope>
    <source>
        <tissue evidence="2">White muscle</tissue>
    </source>
</reference>
<feature type="region of interest" description="Disordered" evidence="1">
    <location>
        <begin position="156"/>
        <end position="180"/>
    </location>
</feature>
<comment type="caution">
    <text evidence="2">The sequence shown here is derived from an EMBL/GenBank/DDBJ whole genome shotgun (WGS) entry which is preliminary data.</text>
</comment>
<dbReference type="Proteomes" id="UP001331515">
    <property type="component" value="Unassembled WGS sequence"/>
</dbReference>
<evidence type="ECO:0000313" key="3">
    <source>
        <dbReference type="Proteomes" id="UP001331515"/>
    </source>
</evidence>
<protein>
    <submittedName>
        <fullName evidence="2">Uncharacterized protein</fullName>
    </submittedName>
</protein>
<dbReference type="EMBL" id="JAURVH010001529">
    <property type="protein sequence ID" value="KAK5908456.1"/>
    <property type="molecule type" value="Genomic_DNA"/>
</dbReference>
<proteinExistence type="predicted"/>
<dbReference type="AlphaFoldDB" id="A0AAN8CQR6"/>
<name>A0AAN8CQR6_CHAGU</name>
<keyword evidence="3" id="KW-1185">Reference proteome</keyword>
<gene>
    <name evidence="2" type="ORF">CgunFtcFv8_016514</name>
</gene>
<feature type="region of interest" description="Disordered" evidence="1">
    <location>
        <begin position="112"/>
        <end position="143"/>
    </location>
</feature>
<feature type="compositionally biased region" description="Basic residues" evidence="1">
    <location>
        <begin position="158"/>
        <end position="168"/>
    </location>
</feature>
<evidence type="ECO:0000256" key="1">
    <source>
        <dbReference type="SAM" id="MobiDB-lite"/>
    </source>
</evidence>
<evidence type="ECO:0000313" key="2">
    <source>
        <dbReference type="EMBL" id="KAK5908456.1"/>
    </source>
</evidence>
<sequence length="180" mass="19794">MSKKLLLKGTLLHLPCSFQPLACSLLHLPCSFQPLACSLLHLPCSFLPSRLLAPPAAQLPPTSGMLAPPPAQLPPTSRLLAPPPAQLLPTSYLLIPASAQLLSTSQLLLAPCHPAPEKQPQEPQEKHKANQDLKEQSKSKKKLVTCPHCSLKLNKNNYKTHVRRKHKTVSKENVRKEKSK</sequence>
<feature type="compositionally biased region" description="Basic and acidic residues" evidence="1">
    <location>
        <begin position="169"/>
        <end position="180"/>
    </location>
</feature>